<proteinExistence type="inferred from homology"/>
<dbReference type="PROSITE" id="PS01298">
    <property type="entry name" value="DAPB"/>
    <property type="match status" value="1"/>
</dbReference>
<feature type="binding site" evidence="9">
    <location>
        <begin position="103"/>
        <end position="106"/>
    </location>
    <ligand>
        <name>NAD(+)</name>
        <dbReference type="ChEBI" id="CHEBI:57540"/>
    </ligand>
</feature>
<dbReference type="HAMAP" id="MF_00102">
    <property type="entry name" value="DapB"/>
    <property type="match status" value="1"/>
</dbReference>
<feature type="domain" description="Dihydrodipicolinate reductase N-terminal" evidence="11">
    <location>
        <begin position="1"/>
        <end position="106"/>
    </location>
</feature>
<dbReference type="InterPro" id="IPR036291">
    <property type="entry name" value="NAD(P)-bd_dom_sf"/>
</dbReference>
<keyword evidence="7 9" id="KW-0520">NAD</keyword>
<keyword evidence="3 9" id="KW-0028">Amino-acid biosynthesis</keyword>
<evidence type="ECO:0000256" key="6">
    <source>
        <dbReference type="ARBA" id="ARBA00023002"/>
    </source>
</evidence>
<evidence type="ECO:0000259" key="12">
    <source>
        <dbReference type="Pfam" id="PF05173"/>
    </source>
</evidence>
<name>A0A1U7M1J3_9FIRM</name>
<dbReference type="Gene3D" id="3.40.50.720">
    <property type="entry name" value="NAD(P)-binding Rossmann-like Domain"/>
    <property type="match status" value="1"/>
</dbReference>
<feature type="binding site" evidence="9">
    <location>
        <begin position="145"/>
        <end position="146"/>
    </location>
    <ligand>
        <name>(S)-2,3,4,5-tetrahydrodipicolinate</name>
        <dbReference type="ChEBI" id="CHEBI:16845"/>
    </ligand>
</feature>
<comment type="caution">
    <text evidence="9">Was originally thought to be a dihydrodipicolinate reductase (DHDPR), catalyzing the conversion of dihydrodipicolinate to tetrahydrodipicolinate. However, it was shown in E.coli that the substrate of the enzymatic reaction is not dihydrodipicolinate (DHDP) but in fact (2S,4S)-4-hydroxy-2,3,4,5-tetrahydrodipicolinic acid (HTPA), the product released by the DapA-catalyzed reaction.</text>
</comment>
<evidence type="ECO:0000313" key="14">
    <source>
        <dbReference type="Proteomes" id="UP000187166"/>
    </source>
</evidence>
<dbReference type="Proteomes" id="UP000187166">
    <property type="component" value="Unassembled WGS sequence"/>
</dbReference>
<organism evidence="13 14">
    <name type="scientific">Peptoniphilus porci</name>
    <dbReference type="NCBI Taxonomy" id="2652280"/>
    <lineage>
        <taxon>Bacteria</taxon>
        <taxon>Bacillati</taxon>
        <taxon>Bacillota</taxon>
        <taxon>Tissierellia</taxon>
        <taxon>Tissierellales</taxon>
        <taxon>Peptoniphilaceae</taxon>
        <taxon>Peptoniphilus</taxon>
    </lineage>
</organism>
<evidence type="ECO:0000256" key="8">
    <source>
        <dbReference type="ARBA" id="ARBA00023154"/>
    </source>
</evidence>
<evidence type="ECO:0000256" key="1">
    <source>
        <dbReference type="ARBA" id="ARBA00006642"/>
    </source>
</evidence>
<feature type="binding site" evidence="9">
    <location>
        <begin position="79"/>
        <end position="81"/>
    </location>
    <ligand>
        <name>NAD(+)</name>
        <dbReference type="ChEBI" id="CHEBI:57540"/>
    </ligand>
</feature>
<comment type="caution">
    <text evidence="13">The sequence shown here is derived from an EMBL/GenBank/DDBJ whole genome shotgun (WGS) entry which is preliminary data.</text>
</comment>
<reference evidence="13 14" key="1">
    <citation type="journal article" date="2016" name="Appl. Environ. Microbiol.">
        <title>Function and Phylogeny of Bacterial Butyryl Coenzyme A:Acetate Transferases and Their Diversity in the Proximal Colon of Swine.</title>
        <authorList>
            <person name="Trachsel J."/>
            <person name="Bayles D.O."/>
            <person name="Looft T."/>
            <person name="Levine U.Y."/>
            <person name="Allen H.K."/>
        </authorList>
    </citation>
    <scope>NUCLEOTIDE SEQUENCE [LARGE SCALE GENOMIC DNA]</scope>
    <source>
        <strain evidence="13 14">35-6-1</strain>
    </source>
</reference>
<keyword evidence="8 9" id="KW-0457">Lysine biosynthesis</keyword>
<feature type="domain" description="Dihydrodipicolinate reductase C-terminal" evidence="12">
    <location>
        <begin position="109"/>
        <end position="240"/>
    </location>
</feature>
<keyword evidence="14" id="KW-1185">Reference proteome</keyword>
<dbReference type="InterPro" id="IPR022663">
    <property type="entry name" value="DapB_C"/>
</dbReference>
<feature type="active site" description="Proton donor/acceptor" evidence="9">
    <location>
        <position position="135"/>
    </location>
</feature>
<gene>
    <name evidence="9" type="primary">dapB</name>
    <name evidence="13" type="ORF">BIV18_08330</name>
</gene>
<dbReference type="GO" id="GO:0008839">
    <property type="term" value="F:4-hydroxy-tetrahydrodipicolinate reductase"/>
    <property type="evidence" value="ECO:0007669"/>
    <property type="project" value="UniProtKB-UniRule"/>
</dbReference>
<dbReference type="Pfam" id="PF05173">
    <property type="entry name" value="DapB_C"/>
    <property type="match status" value="1"/>
</dbReference>
<dbReference type="PIRSF" id="PIRSF000161">
    <property type="entry name" value="DHPR"/>
    <property type="match status" value="1"/>
</dbReference>
<feature type="binding site" evidence="9">
    <location>
        <position position="136"/>
    </location>
    <ligand>
        <name>(S)-2,3,4,5-tetrahydrodipicolinate</name>
        <dbReference type="ChEBI" id="CHEBI:16845"/>
    </ligand>
</feature>
<keyword evidence="5 9" id="KW-0220">Diaminopimelate biosynthesis</keyword>
<dbReference type="GO" id="GO:0016726">
    <property type="term" value="F:oxidoreductase activity, acting on CH or CH2 groups, NAD or NADP as acceptor"/>
    <property type="evidence" value="ECO:0007669"/>
    <property type="project" value="UniProtKB-UniRule"/>
</dbReference>
<feature type="binding site" evidence="9">
    <location>
        <position position="31"/>
    </location>
    <ligand>
        <name>NAD(+)</name>
        <dbReference type="ChEBI" id="CHEBI:57540"/>
    </ligand>
</feature>
<feature type="binding site" evidence="9">
    <location>
        <begin position="7"/>
        <end position="12"/>
    </location>
    <ligand>
        <name>NAD(+)</name>
        <dbReference type="ChEBI" id="CHEBI:57540"/>
    </ligand>
</feature>
<evidence type="ECO:0000256" key="5">
    <source>
        <dbReference type="ARBA" id="ARBA00022915"/>
    </source>
</evidence>
<dbReference type="GO" id="GO:0005829">
    <property type="term" value="C:cytosol"/>
    <property type="evidence" value="ECO:0007669"/>
    <property type="project" value="TreeGrafter"/>
</dbReference>
<dbReference type="InterPro" id="IPR000846">
    <property type="entry name" value="DapB_N"/>
</dbReference>
<dbReference type="InterPro" id="IPR022664">
    <property type="entry name" value="DapB_N_CS"/>
</dbReference>
<dbReference type="SUPFAM" id="SSF55347">
    <property type="entry name" value="Glyceraldehyde-3-phosphate dehydrogenase-like, C-terminal domain"/>
    <property type="match status" value="1"/>
</dbReference>
<dbReference type="STRING" id="1465756.BIV18_08330"/>
<protein>
    <recommendedName>
        <fullName evidence="9 10">4-hydroxy-tetrahydrodipicolinate reductase</fullName>
        <shortName evidence="9">HTPA reductase</shortName>
        <ecNumber evidence="9 10">1.17.1.8</ecNumber>
    </recommendedName>
</protein>
<evidence type="ECO:0000313" key="13">
    <source>
        <dbReference type="EMBL" id="OLR65519.1"/>
    </source>
</evidence>
<dbReference type="InterPro" id="IPR023940">
    <property type="entry name" value="DHDPR_bac"/>
</dbReference>
<dbReference type="PANTHER" id="PTHR20836:SF7">
    <property type="entry name" value="4-HYDROXY-TETRAHYDRODIPICOLINATE REDUCTASE"/>
    <property type="match status" value="1"/>
</dbReference>
<dbReference type="NCBIfam" id="TIGR00036">
    <property type="entry name" value="dapB"/>
    <property type="match status" value="1"/>
</dbReference>
<evidence type="ECO:0000256" key="9">
    <source>
        <dbReference type="HAMAP-Rule" id="MF_00102"/>
    </source>
</evidence>
<evidence type="ECO:0000256" key="10">
    <source>
        <dbReference type="NCBIfam" id="TIGR00036"/>
    </source>
</evidence>
<comment type="catalytic activity">
    <reaction evidence="9">
        <text>(S)-2,3,4,5-tetrahydrodipicolinate + NADP(+) + H2O = (2S,4S)-4-hydroxy-2,3,4,5-tetrahydrodipicolinate + NADPH + H(+)</text>
        <dbReference type="Rhea" id="RHEA:35331"/>
        <dbReference type="ChEBI" id="CHEBI:15377"/>
        <dbReference type="ChEBI" id="CHEBI:15378"/>
        <dbReference type="ChEBI" id="CHEBI:16845"/>
        <dbReference type="ChEBI" id="CHEBI:57783"/>
        <dbReference type="ChEBI" id="CHEBI:58349"/>
        <dbReference type="ChEBI" id="CHEBI:67139"/>
        <dbReference type="EC" id="1.17.1.8"/>
    </reaction>
</comment>
<comment type="similarity">
    <text evidence="1 9">Belongs to the DapB family.</text>
</comment>
<evidence type="ECO:0000256" key="7">
    <source>
        <dbReference type="ARBA" id="ARBA00023027"/>
    </source>
</evidence>
<comment type="pathway">
    <text evidence="9">Amino-acid biosynthesis; L-lysine biosynthesis via DAP pathway; (S)-tetrahydrodipicolinate from L-aspartate: step 4/4.</text>
</comment>
<dbReference type="CDD" id="cd02274">
    <property type="entry name" value="DHDPR_N"/>
    <property type="match status" value="1"/>
</dbReference>
<dbReference type="GO" id="GO:0019877">
    <property type="term" value="P:diaminopimelate biosynthetic process"/>
    <property type="evidence" value="ECO:0007669"/>
    <property type="project" value="UniProtKB-UniRule"/>
</dbReference>
<feature type="binding site" evidence="9">
    <location>
        <position position="32"/>
    </location>
    <ligand>
        <name>NADP(+)</name>
        <dbReference type="ChEBI" id="CHEBI:58349"/>
    </ligand>
</feature>
<comment type="subunit">
    <text evidence="9">Homotetramer.</text>
</comment>
<comment type="function">
    <text evidence="9">Catalyzes the conversion of 4-hydroxy-tetrahydrodipicolinate (HTPA) to tetrahydrodipicolinate.</text>
</comment>
<evidence type="ECO:0000256" key="2">
    <source>
        <dbReference type="ARBA" id="ARBA00022490"/>
    </source>
</evidence>
<dbReference type="GO" id="GO:0050661">
    <property type="term" value="F:NADP binding"/>
    <property type="evidence" value="ECO:0007669"/>
    <property type="project" value="UniProtKB-UniRule"/>
</dbReference>
<evidence type="ECO:0000256" key="4">
    <source>
        <dbReference type="ARBA" id="ARBA00022857"/>
    </source>
</evidence>
<dbReference type="PANTHER" id="PTHR20836">
    <property type="entry name" value="DIHYDRODIPICOLINATE REDUCTASE"/>
    <property type="match status" value="1"/>
</dbReference>
<dbReference type="EMBL" id="MJIH01000001">
    <property type="protein sequence ID" value="OLR65519.1"/>
    <property type="molecule type" value="Genomic_DNA"/>
</dbReference>
<evidence type="ECO:0000256" key="3">
    <source>
        <dbReference type="ARBA" id="ARBA00022605"/>
    </source>
</evidence>
<keyword evidence="2 9" id="KW-0963">Cytoplasm</keyword>
<dbReference type="Gene3D" id="3.30.360.10">
    <property type="entry name" value="Dihydrodipicolinate Reductase, domain 2"/>
    <property type="match status" value="1"/>
</dbReference>
<comment type="subcellular location">
    <subcellularLocation>
        <location evidence="9">Cytoplasm</location>
    </subcellularLocation>
</comment>
<sequence length="241" mass="27019">MKVFIVGITGAMGRTFFNLDGDFEVVGGFAEKEDREKNIYNNYKDVDVDFDVIIDFSNKSIVDDTIRFALEKKKPLVEATTGLSERTMDNLKKASEEVPVIYSRNYSLGINVMEKIVRELTKMLDGFDIEIIEAHHNKKKDAPSGTALMLLDAVKKERCVSEIYDRTKLHKMRDKNEVGISSVRAGTINGDHTVIFAGDSEILEIKHSAGSKNIFANGAIKAAKFLLGKEKGLYNFKDILE</sequence>
<dbReference type="FunFam" id="3.30.360.10:FF:000009">
    <property type="entry name" value="4-hydroxy-tetrahydrodipicolinate reductase"/>
    <property type="match status" value="1"/>
</dbReference>
<dbReference type="GO" id="GO:0009089">
    <property type="term" value="P:lysine biosynthetic process via diaminopimelate"/>
    <property type="evidence" value="ECO:0007669"/>
    <property type="project" value="UniProtKB-UniRule"/>
</dbReference>
<dbReference type="Pfam" id="PF01113">
    <property type="entry name" value="DapB_N"/>
    <property type="match status" value="1"/>
</dbReference>
<keyword evidence="4 9" id="KW-0521">NADP</keyword>
<evidence type="ECO:0000259" key="11">
    <source>
        <dbReference type="Pfam" id="PF01113"/>
    </source>
</evidence>
<dbReference type="GO" id="GO:0051287">
    <property type="term" value="F:NAD binding"/>
    <property type="evidence" value="ECO:0007669"/>
    <property type="project" value="UniProtKB-UniRule"/>
</dbReference>
<dbReference type="SUPFAM" id="SSF51735">
    <property type="entry name" value="NAD(P)-binding Rossmann-fold domains"/>
    <property type="match status" value="1"/>
</dbReference>
<dbReference type="UniPathway" id="UPA00034">
    <property type="reaction ID" value="UER00018"/>
</dbReference>
<feature type="active site" description="Proton donor" evidence="9">
    <location>
        <position position="139"/>
    </location>
</feature>
<comment type="catalytic activity">
    <reaction evidence="9">
        <text>(S)-2,3,4,5-tetrahydrodipicolinate + NAD(+) + H2O = (2S,4S)-4-hydroxy-2,3,4,5-tetrahydrodipicolinate + NADH + H(+)</text>
        <dbReference type="Rhea" id="RHEA:35323"/>
        <dbReference type="ChEBI" id="CHEBI:15377"/>
        <dbReference type="ChEBI" id="CHEBI:15378"/>
        <dbReference type="ChEBI" id="CHEBI:16845"/>
        <dbReference type="ChEBI" id="CHEBI:57540"/>
        <dbReference type="ChEBI" id="CHEBI:57945"/>
        <dbReference type="ChEBI" id="CHEBI:67139"/>
        <dbReference type="EC" id="1.17.1.8"/>
    </reaction>
</comment>
<accession>A0A1U7M1J3</accession>
<dbReference type="AlphaFoldDB" id="A0A1U7M1J3"/>
<dbReference type="EC" id="1.17.1.8" evidence="9 10"/>
<keyword evidence="6 9" id="KW-0560">Oxidoreductase</keyword>